<gene>
    <name evidence="2" type="ORF">GCM10010971_10620</name>
</gene>
<dbReference type="Gene3D" id="2.60.260.40">
    <property type="entry name" value="q5lls5 like domains"/>
    <property type="match status" value="1"/>
</dbReference>
<keyword evidence="2" id="KW-0479">Metal-binding</keyword>
<keyword evidence="2" id="KW-0862">Zinc</keyword>
<name>A0ABQ2PI04_9NEIS</name>
<protein>
    <submittedName>
        <fullName evidence="2">Zinc-finger domain-containing protein</fullName>
    </submittedName>
</protein>
<organism evidence="2 3">
    <name type="scientific">Silvimonas amylolytica</name>
    <dbReference type="NCBI Taxonomy" id="449663"/>
    <lineage>
        <taxon>Bacteria</taxon>
        <taxon>Pseudomonadati</taxon>
        <taxon>Pseudomonadota</taxon>
        <taxon>Betaproteobacteria</taxon>
        <taxon>Neisseriales</taxon>
        <taxon>Chitinibacteraceae</taxon>
        <taxon>Silvimonas</taxon>
    </lineage>
</organism>
<dbReference type="GO" id="GO:0008270">
    <property type="term" value="F:zinc ion binding"/>
    <property type="evidence" value="ECO:0007669"/>
    <property type="project" value="UniProtKB-KW"/>
</dbReference>
<keyword evidence="3" id="KW-1185">Reference proteome</keyword>
<dbReference type="Pfam" id="PF10276">
    <property type="entry name" value="zf-CHCC"/>
    <property type="match status" value="1"/>
</dbReference>
<comment type="caution">
    <text evidence="2">The sequence shown here is derived from an EMBL/GenBank/DDBJ whole genome shotgun (WGS) entry which is preliminary data.</text>
</comment>
<dbReference type="Proteomes" id="UP000621859">
    <property type="component" value="Unassembled WGS sequence"/>
</dbReference>
<evidence type="ECO:0000259" key="1">
    <source>
        <dbReference type="Pfam" id="PF10276"/>
    </source>
</evidence>
<dbReference type="EMBL" id="BMLY01000001">
    <property type="protein sequence ID" value="GGP25243.1"/>
    <property type="molecule type" value="Genomic_DNA"/>
</dbReference>
<reference evidence="3" key="1">
    <citation type="journal article" date="2019" name="Int. J. Syst. Evol. Microbiol.">
        <title>The Global Catalogue of Microorganisms (GCM) 10K type strain sequencing project: providing services to taxonomists for standard genome sequencing and annotation.</title>
        <authorList>
            <consortium name="The Broad Institute Genomics Platform"/>
            <consortium name="The Broad Institute Genome Sequencing Center for Infectious Disease"/>
            <person name="Wu L."/>
            <person name="Ma J."/>
        </authorList>
    </citation>
    <scope>NUCLEOTIDE SEQUENCE [LARGE SCALE GENOMIC DNA]</scope>
    <source>
        <strain evidence="3">CGMCC 1.8860</strain>
    </source>
</reference>
<proteinExistence type="predicted"/>
<sequence>MADPRQVSDKNMSDLKENTQRVIEVGAADLPLHCPMPDMMKWNAHPRVFLPIDRTGEALCPYCGTQYRLKAGEVVKGH</sequence>
<evidence type="ECO:0000313" key="3">
    <source>
        <dbReference type="Proteomes" id="UP000621859"/>
    </source>
</evidence>
<keyword evidence="2" id="KW-0863">Zinc-finger</keyword>
<dbReference type="InterPro" id="IPR019401">
    <property type="entry name" value="Znf_CHCC"/>
</dbReference>
<accession>A0ABQ2PI04</accession>
<evidence type="ECO:0000313" key="2">
    <source>
        <dbReference type="EMBL" id="GGP25243.1"/>
    </source>
</evidence>
<feature type="domain" description="Zinc finger CHCC-type" evidence="1">
    <location>
        <begin position="44"/>
        <end position="67"/>
    </location>
</feature>